<reference evidence="2 3" key="1">
    <citation type="submission" date="2020-07" db="EMBL/GenBank/DDBJ databases">
        <title>Comparative genomics of pyrophilous fungi reveals a link between fire events and developmental genes.</title>
        <authorList>
            <consortium name="DOE Joint Genome Institute"/>
            <person name="Steindorff A.S."/>
            <person name="Carver A."/>
            <person name="Calhoun S."/>
            <person name="Stillman K."/>
            <person name="Liu H."/>
            <person name="Lipzen A."/>
            <person name="Pangilinan J."/>
            <person name="Labutti K."/>
            <person name="Bruns T.D."/>
            <person name="Grigoriev I.V."/>
        </authorList>
    </citation>
    <scope>NUCLEOTIDE SEQUENCE [LARGE SCALE GENOMIC DNA]</scope>
    <source>
        <strain evidence="2 3">CBS 144469</strain>
    </source>
</reference>
<feature type="region of interest" description="Disordered" evidence="1">
    <location>
        <begin position="1"/>
        <end position="99"/>
    </location>
</feature>
<dbReference type="EMBL" id="JACGCI010000055">
    <property type="protein sequence ID" value="KAF6750680.1"/>
    <property type="molecule type" value="Genomic_DNA"/>
</dbReference>
<protein>
    <submittedName>
        <fullName evidence="2">Uncharacterized protein</fullName>
    </submittedName>
</protein>
<evidence type="ECO:0000256" key="1">
    <source>
        <dbReference type="SAM" id="MobiDB-lite"/>
    </source>
</evidence>
<organism evidence="2 3">
    <name type="scientific">Ephemerocybe angulata</name>
    <dbReference type="NCBI Taxonomy" id="980116"/>
    <lineage>
        <taxon>Eukaryota</taxon>
        <taxon>Fungi</taxon>
        <taxon>Dikarya</taxon>
        <taxon>Basidiomycota</taxon>
        <taxon>Agaricomycotina</taxon>
        <taxon>Agaricomycetes</taxon>
        <taxon>Agaricomycetidae</taxon>
        <taxon>Agaricales</taxon>
        <taxon>Agaricineae</taxon>
        <taxon>Psathyrellaceae</taxon>
        <taxon>Ephemerocybe</taxon>
    </lineage>
</organism>
<keyword evidence="3" id="KW-1185">Reference proteome</keyword>
<evidence type="ECO:0000313" key="2">
    <source>
        <dbReference type="EMBL" id="KAF6750680.1"/>
    </source>
</evidence>
<feature type="compositionally biased region" description="Polar residues" evidence="1">
    <location>
        <begin position="55"/>
        <end position="64"/>
    </location>
</feature>
<accession>A0A8H6M197</accession>
<dbReference type="Proteomes" id="UP000521943">
    <property type="component" value="Unassembled WGS sequence"/>
</dbReference>
<dbReference type="AlphaFoldDB" id="A0A8H6M197"/>
<gene>
    <name evidence="2" type="ORF">DFP72DRAFT_851482</name>
</gene>
<feature type="compositionally biased region" description="Polar residues" evidence="1">
    <location>
        <begin position="189"/>
        <end position="201"/>
    </location>
</feature>
<feature type="compositionally biased region" description="Basic and acidic residues" evidence="1">
    <location>
        <begin position="17"/>
        <end position="38"/>
    </location>
</feature>
<proteinExistence type="predicted"/>
<feature type="compositionally biased region" description="Low complexity" evidence="1">
    <location>
        <begin position="78"/>
        <end position="91"/>
    </location>
</feature>
<sequence length="214" mass="24093">MPVYRTGRAAGEGTDTVARKKERTDGRVKEEPIHELTHPWRNKPKMKQKGALEVTSDTRTSPSGDGSRRTAPRGIGKTSHPTNNNLHTTPTERASPIDDNTRFRTEVECTAPNPQRRTWYAGVLNGMRHVRRYGCRKERTDGPKNEWGVKEEEMSNELTHTKDHPWTKQKGATAEYQTKGMRKRERRCSSNAATAGETPQSAGWRATLSLGVNT</sequence>
<feature type="region of interest" description="Disordered" evidence="1">
    <location>
        <begin position="154"/>
        <end position="214"/>
    </location>
</feature>
<name>A0A8H6M197_9AGAR</name>
<evidence type="ECO:0000313" key="3">
    <source>
        <dbReference type="Proteomes" id="UP000521943"/>
    </source>
</evidence>
<feature type="compositionally biased region" description="Basic and acidic residues" evidence="1">
    <location>
        <begin position="154"/>
        <end position="166"/>
    </location>
</feature>
<comment type="caution">
    <text evidence="2">The sequence shown here is derived from an EMBL/GenBank/DDBJ whole genome shotgun (WGS) entry which is preliminary data.</text>
</comment>